<dbReference type="AlphaFoldDB" id="A0A6G1SHI9"/>
<dbReference type="PANTHER" id="PTHR11056">
    <property type="entry name" value="HOMOGENTISATE 1,2-DIOXYGENASE"/>
    <property type="match status" value="1"/>
</dbReference>
<keyword evidence="4" id="KW-0479">Metal-binding</keyword>
<feature type="domain" description="Homogentisate 1,2-dioxygenase N-terminal" evidence="11">
    <location>
        <begin position="7"/>
        <end position="138"/>
    </location>
</feature>
<evidence type="ECO:0000256" key="2">
    <source>
        <dbReference type="ARBA" id="ARBA00013127"/>
    </source>
</evidence>
<keyword evidence="7" id="KW-0408">Iron</keyword>
<evidence type="ECO:0000256" key="8">
    <source>
        <dbReference type="ARBA" id="ARBA00030235"/>
    </source>
</evidence>
<dbReference type="PANTHER" id="PTHR11056:SF0">
    <property type="entry name" value="HOMOGENTISATE 1,2-DIOXYGENASE"/>
    <property type="match status" value="1"/>
</dbReference>
<name>A0A6G1SHI9_9ACAR</name>
<keyword evidence="6" id="KW-0560">Oxidoreductase</keyword>
<accession>A0A6G1SHI9</accession>
<dbReference type="InterPro" id="IPR005708">
    <property type="entry name" value="Homogentis_dOase"/>
</dbReference>
<dbReference type="GO" id="GO:0006559">
    <property type="term" value="P:L-phenylalanine catabolic process"/>
    <property type="evidence" value="ECO:0007669"/>
    <property type="project" value="UniProtKB-UniPathway"/>
</dbReference>
<evidence type="ECO:0000313" key="12">
    <source>
        <dbReference type="EMBL" id="MDE49380.1"/>
    </source>
</evidence>
<evidence type="ECO:0000259" key="11">
    <source>
        <dbReference type="Pfam" id="PF20510"/>
    </source>
</evidence>
<dbReference type="EMBL" id="GGYP01004609">
    <property type="protein sequence ID" value="MDE49380.1"/>
    <property type="molecule type" value="Transcribed_RNA"/>
</dbReference>
<keyword evidence="5 12" id="KW-0223">Dioxygenase</keyword>
<protein>
    <recommendedName>
        <fullName evidence="3">Homogentisate 1,2-dioxygenase</fullName>
        <ecNumber evidence="2">1.13.11.5</ecNumber>
    </recommendedName>
    <alternativeName>
        <fullName evidence="8">Homogentisate oxygenase</fullName>
    </alternativeName>
    <alternativeName>
        <fullName evidence="9">Homogentisic acid oxidase</fullName>
    </alternativeName>
    <alternativeName>
        <fullName evidence="10">Homogentisicase</fullName>
    </alternativeName>
</protein>
<comment type="pathway">
    <text evidence="1">Amino-acid degradation; L-phenylalanine degradation; acetoacetate and fumarate from L-phenylalanine: step 4/6.</text>
</comment>
<evidence type="ECO:0000256" key="7">
    <source>
        <dbReference type="ARBA" id="ARBA00023004"/>
    </source>
</evidence>
<evidence type="ECO:0000256" key="1">
    <source>
        <dbReference type="ARBA" id="ARBA00004704"/>
    </source>
</evidence>
<evidence type="ECO:0000256" key="10">
    <source>
        <dbReference type="ARBA" id="ARBA00033225"/>
    </source>
</evidence>
<sequence length="159" mass="18271">MNTNYSYLNGFGNEFESEAKDYEGAIPRNLINPQRCKFNLFAEQLSGSAFTAPRCSNRRTWFYRVHPSVGHEPFVRLEEHHLDYASGKVDPNQMRWAPFELDPESGGGDFVESMHLLAFSNQSATSAIRIFVFWRTRTSTKRVSSTQTVTYCLCRKISL</sequence>
<dbReference type="UniPathway" id="UPA00139">
    <property type="reaction ID" value="UER00339"/>
</dbReference>
<dbReference type="GO" id="GO:0006570">
    <property type="term" value="P:tyrosine metabolic process"/>
    <property type="evidence" value="ECO:0007669"/>
    <property type="project" value="InterPro"/>
</dbReference>
<dbReference type="InterPro" id="IPR046452">
    <property type="entry name" value="HgmA_N"/>
</dbReference>
<evidence type="ECO:0000256" key="3">
    <source>
        <dbReference type="ARBA" id="ARBA00018757"/>
    </source>
</evidence>
<evidence type="ECO:0000256" key="6">
    <source>
        <dbReference type="ARBA" id="ARBA00023002"/>
    </source>
</evidence>
<dbReference type="EC" id="1.13.11.5" evidence="2"/>
<gene>
    <name evidence="12" type="primary">HGD_1</name>
    <name evidence="12" type="ORF">g.15849</name>
</gene>
<dbReference type="GO" id="GO:0046872">
    <property type="term" value="F:metal ion binding"/>
    <property type="evidence" value="ECO:0007669"/>
    <property type="project" value="UniProtKB-KW"/>
</dbReference>
<dbReference type="GO" id="GO:0005737">
    <property type="term" value="C:cytoplasm"/>
    <property type="evidence" value="ECO:0007669"/>
    <property type="project" value="TreeGrafter"/>
</dbReference>
<dbReference type="SUPFAM" id="SSF51182">
    <property type="entry name" value="RmlC-like cupins"/>
    <property type="match status" value="1"/>
</dbReference>
<evidence type="ECO:0000256" key="4">
    <source>
        <dbReference type="ARBA" id="ARBA00022723"/>
    </source>
</evidence>
<evidence type="ECO:0000256" key="5">
    <source>
        <dbReference type="ARBA" id="ARBA00022964"/>
    </source>
</evidence>
<dbReference type="InterPro" id="IPR011051">
    <property type="entry name" value="RmlC_Cupin_sf"/>
</dbReference>
<dbReference type="Pfam" id="PF20510">
    <property type="entry name" value="HgmA_N"/>
    <property type="match status" value="1"/>
</dbReference>
<proteinExistence type="predicted"/>
<organism evidence="12">
    <name type="scientific">Aceria tosichella</name>
    <name type="common">wheat curl mite</name>
    <dbReference type="NCBI Taxonomy" id="561515"/>
    <lineage>
        <taxon>Eukaryota</taxon>
        <taxon>Metazoa</taxon>
        <taxon>Ecdysozoa</taxon>
        <taxon>Arthropoda</taxon>
        <taxon>Chelicerata</taxon>
        <taxon>Arachnida</taxon>
        <taxon>Acari</taxon>
        <taxon>Acariformes</taxon>
        <taxon>Trombidiformes</taxon>
        <taxon>Prostigmata</taxon>
        <taxon>Eupodina</taxon>
        <taxon>Eriophyoidea</taxon>
        <taxon>Eriophyidae</taxon>
        <taxon>Eriophyinae</taxon>
        <taxon>Aceriini</taxon>
        <taxon>Aceria</taxon>
    </lineage>
</organism>
<dbReference type="GO" id="GO:0004411">
    <property type="term" value="F:homogentisate 1,2-dioxygenase activity"/>
    <property type="evidence" value="ECO:0007669"/>
    <property type="project" value="UniProtKB-EC"/>
</dbReference>
<reference evidence="12" key="1">
    <citation type="submission" date="2018-10" db="EMBL/GenBank/DDBJ databases">
        <title>Transcriptome assembly of Aceria tosichella (Wheat curl mite) Type 2.</title>
        <authorList>
            <person name="Scully E.D."/>
            <person name="Geib S.M."/>
            <person name="Palmer N.A."/>
            <person name="Gupta A.K."/>
            <person name="Sarath G."/>
            <person name="Tatineni S."/>
        </authorList>
    </citation>
    <scope>NUCLEOTIDE SEQUENCE</scope>
    <source>
        <strain evidence="12">LincolnNE</strain>
    </source>
</reference>
<evidence type="ECO:0000256" key="9">
    <source>
        <dbReference type="ARBA" id="ARBA00030437"/>
    </source>
</evidence>